<dbReference type="SUPFAM" id="SSF52799">
    <property type="entry name" value="(Phosphotyrosine protein) phosphatases II"/>
    <property type="match status" value="1"/>
</dbReference>
<dbReference type="Gene3D" id="3.90.190.10">
    <property type="entry name" value="Protein tyrosine phosphatase superfamily"/>
    <property type="match status" value="1"/>
</dbReference>
<keyword evidence="2" id="KW-1185">Reference proteome</keyword>
<protein>
    <submittedName>
        <fullName evidence="1">Protein tyrosine/serine phosphatase</fullName>
    </submittedName>
</protein>
<dbReference type="InterPro" id="IPR029021">
    <property type="entry name" value="Prot-tyrosine_phosphatase-like"/>
</dbReference>
<evidence type="ECO:0000313" key="2">
    <source>
        <dbReference type="Proteomes" id="UP000183315"/>
    </source>
</evidence>
<evidence type="ECO:0000313" key="1">
    <source>
        <dbReference type="EMBL" id="SEJ71193.1"/>
    </source>
</evidence>
<dbReference type="GO" id="GO:0004721">
    <property type="term" value="F:phosphoprotein phosphatase activity"/>
    <property type="evidence" value="ECO:0007669"/>
    <property type="project" value="InterPro"/>
</dbReference>
<dbReference type="OrthoDB" id="1188001at2"/>
<reference evidence="2" key="1">
    <citation type="submission" date="2016-10" db="EMBL/GenBank/DDBJ databases">
        <authorList>
            <person name="Varghese N."/>
        </authorList>
    </citation>
    <scope>NUCLEOTIDE SEQUENCE [LARGE SCALE GENOMIC DNA]</scope>
    <source>
        <strain evidence="2">DSM 24868</strain>
    </source>
</reference>
<dbReference type="AlphaFoldDB" id="A0A1H7B042"/>
<dbReference type="EMBL" id="FNZI01000010">
    <property type="protein sequence ID" value="SEJ71193.1"/>
    <property type="molecule type" value="Genomic_DNA"/>
</dbReference>
<dbReference type="Pfam" id="PF13350">
    <property type="entry name" value="Y_phosphatase3"/>
    <property type="match status" value="1"/>
</dbReference>
<accession>A0A1H7B042</accession>
<dbReference type="RefSeq" id="WP_042216699.1">
    <property type="nucleotide sequence ID" value="NZ_BBLU01000020.1"/>
</dbReference>
<dbReference type="InterPro" id="IPR026893">
    <property type="entry name" value="Tyr/Ser_Pase_IphP-type"/>
</dbReference>
<organism evidence="1 2">
    <name type="scientific">Demequina mangrovi</name>
    <dbReference type="NCBI Taxonomy" id="1043493"/>
    <lineage>
        <taxon>Bacteria</taxon>
        <taxon>Bacillati</taxon>
        <taxon>Actinomycetota</taxon>
        <taxon>Actinomycetes</taxon>
        <taxon>Micrococcales</taxon>
        <taxon>Demequinaceae</taxon>
        <taxon>Demequina</taxon>
    </lineage>
</organism>
<name>A0A1H7B042_9MICO</name>
<sequence length="230" mass="24809">MHHEPALTWAFNARPVVTIGAKRVYRSAAPEFRAPELTEPPTDVCWIDLRSAHERIDAAWLGEGWTRVHIDLVPGAAAVKPGTRAYEITEIDFGAMYVQMVDRAQQGFARVITAIAEAETDVLVACAGGRDRTGLVSAMLRELAGHPRDVILEDYRRTNDQGAGLSKALVEVGLVSAETIGRRDFEVKTEDLALALEAIDAKGGVRRYLEDGGASAAALDLLGSTIVSTS</sequence>
<dbReference type="Proteomes" id="UP000183315">
    <property type="component" value="Unassembled WGS sequence"/>
</dbReference>
<dbReference type="STRING" id="1043493.SAMN05421637_2775"/>
<gene>
    <name evidence="1" type="ORF">SAMN05421637_2775</name>
</gene>
<proteinExistence type="predicted"/>